<dbReference type="EMBL" id="VEPZ02001315">
    <property type="protein sequence ID" value="KAE8681126.1"/>
    <property type="molecule type" value="Genomic_DNA"/>
</dbReference>
<keyword evidence="5 10" id="KW-1133">Transmembrane helix</keyword>
<proteinExistence type="inferred from homology"/>
<comment type="caution">
    <text evidence="12">The sequence shown here is derived from an EMBL/GenBank/DDBJ whole genome shotgun (WGS) entry which is preliminary data.</text>
</comment>
<dbReference type="Pfam" id="PF00924">
    <property type="entry name" value="MS_channel_2nd"/>
    <property type="match status" value="1"/>
</dbReference>
<dbReference type="GO" id="GO:0008381">
    <property type="term" value="F:mechanosensitive monoatomic ion channel activity"/>
    <property type="evidence" value="ECO:0007669"/>
    <property type="project" value="TreeGrafter"/>
</dbReference>
<evidence type="ECO:0000256" key="7">
    <source>
        <dbReference type="ARBA" id="ARBA00023136"/>
    </source>
</evidence>
<evidence type="ECO:0000256" key="3">
    <source>
        <dbReference type="ARBA" id="ARBA00022448"/>
    </source>
</evidence>
<sequence>MSQLAQVIGRLESQGKLRSQTEKNPWENVSSITLRSGKVIAQPVQKSVGTESQEKDKELESQEYETTVGVDPQIKKRKDLQEVPPSFPSRLVKRDKQAKEKEILEVFRKVEINIPILEFIQKMPSLDTETPTKTEGSSIANTKIDVRSRILMVEFNVAPEDEENETSTCLFGTFVYRRMPFRLCNAPATFQRCILTIFSDYVEKGIEVFMDYFIVYGHIVSSNGIELDKSKMDVIHSLPYPTTEFDLEIKDMKGYENLVVDHLSRIPLFITDPPIREEFPEESLMLVQGVTHWLADIVNYLATGKLPSDLPRAEINRIKRESRLYILDDPYLWKHCTDQIIEALMKKFGITHRIATSYHPQTNGQVNVLNREIKTILEKIVKGNRKDWSLKLPDVFWAYRTAYKGPIGMSMYRLVFNKPCHLLVELEHRADWEVKECTRRYYLNSKKPGVILGSNNGENSFARSKVSRDRREFNSQIRHVVVSEDSFGEGIGLFSMAEEEERLANEVMSLQKAGAKIPPGLRTSTLPSPPSAGPIGSARSQKSPGVNAFREQRALTLTLNNTKTAVNRLHRVVDILVGIIIVVILALILEIATSKVLVFISSQLLLVAFIFGNTCKTVFEAIIFIFIMHPFDVGDRCEIDGFQMIVEEMNVLTTVVLRYDNQKIIIPNSVLATKAIHNYYRSQDMGDAFEFCIHVKTPAEKIGLIKKRILSFVRAKERPLVSGSNDRLKGIRRSEQSEDRTCLPQYPIAFLLIGHDLLDKQGNKQNPLRYSFEIAGRLSGLMKVFNYVITYKTTIVGIFLVD</sequence>
<evidence type="ECO:0000256" key="9">
    <source>
        <dbReference type="SAM" id="MobiDB-lite"/>
    </source>
</evidence>
<evidence type="ECO:0000256" key="1">
    <source>
        <dbReference type="ARBA" id="ARBA00004141"/>
    </source>
</evidence>
<organism evidence="12 13">
    <name type="scientific">Hibiscus syriacus</name>
    <name type="common">Rose of Sharon</name>
    <dbReference type="NCBI Taxonomy" id="106335"/>
    <lineage>
        <taxon>Eukaryota</taxon>
        <taxon>Viridiplantae</taxon>
        <taxon>Streptophyta</taxon>
        <taxon>Embryophyta</taxon>
        <taxon>Tracheophyta</taxon>
        <taxon>Spermatophyta</taxon>
        <taxon>Magnoliopsida</taxon>
        <taxon>eudicotyledons</taxon>
        <taxon>Gunneridae</taxon>
        <taxon>Pentapetalae</taxon>
        <taxon>rosids</taxon>
        <taxon>malvids</taxon>
        <taxon>Malvales</taxon>
        <taxon>Malvaceae</taxon>
        <taxon>Malvoideae</taxon>
        <taxon>Hibiscus</taxon>
    </lineage>
</organism>
<dbReference type="InterPro" id="IPR006685">
    <property type="entry name" value="MscS_channel_2nd"/>
</dbReference>
<evidence type="ECO:0000259" key="11">
    <source>
        <dbReference type="Pfam" id="PF00924"/>
    </source>
</evidence>
<dbReference type="InterPro" id="IPR010920">
    <property type="entry name" value="LSM_dom_sf"/>
</dbReference>
<feature type="region of interest" description="Disordered" evidence="9">
    <location>
        <begin position="1"/>
        <end position="25"/>
    </location>
</feature>
<keyword evidence="4 10" id="KW-0812">Transmembrane</keyword>
<dbReference type="SUPFAM" id="SSF56672">
    <property type="entry name" value="DNA/RNA polymerases"/>
    <property type="match status" value="1"/>
</dbReference>
<dbReference type="GO" id="GO:0005886">
    <property type="term" value="C:plasma membrane"/>
    <property type="evidence" value="ECO:0007669"/>
    <property type="project" value="TreeGrafter"/>
</dbReference>
<evidence type="ECO:0000313" key="12">
    <source>
        <dbReference type="EMBL" id="KAE8681126.1"/>
    </source>
</evidence>
<dbReference type="Gene3D" id="3.30.70.270">
    <property type="match status" value="1"/>
</dbReference>
<dbReference type="SUPFAM" id="SSF50182">
    <property type="entry name" value="Sm-like ribonucleoproteins"/>
    <property type="match status" value="1"/>
</dbReference>
<comment type="similarity">
    <text evidence="2">Belongs to the MscS (TC 1.A.23) family.</text>
</comment>
<reference evidence="12" key="1">
    <citation type="submission" date="2019-09" db="EMBL/GenBank/DDBJ databases">
        <title>Draft genome information of white flower Hibiscus syriacus.</title>
        <authorList>
            <person name="Kim Y.-M."/>
        </authorList>
    </citation>
    <scope>NUCLEOTIDE SEQUENCE [LARGE SCALE GENOMIC DNA]</scope>
    <source>
        <strain evidence="12">YM2019G1</strain>
    </source>
</reference>
<evidence type="ECO:0000256" key="8">
    <source>
        <dbReference type="ARBA" id="ARBA00023303"/>
    </source>
</evidence>
<comment type="subcellular location">
    <subcellularLocation>
        <location evidence="1">Membrane</location>
        <topology evidence="1">Multi-pass membrane protein</topology>
    </subcellularLocation>
</comment>
<dbReference type="InterPro" id="IPR023408">
    <property type="entry name" value="MscS_beta-dom_sf"/>
</dbReference>
<accession>A0A6A2YP51</accession>
<evidence type="ECO:0000256" key="6">
    <source>
        <dbReference type="ARBA" id="ARBA00023065"/>
    </source>
</evidence>
<evidence type="ECO:0000313" key="13">
    <source>
        <dbReference type="Proteomes" id="UP000436088"/>
    </source>
</evidence>
<dbReference type="InterPro" id="IPR036397">
    <property type="entry name" value="RNaseH_sf"/>
</dbReference>
<evidence type="ECO:0000256" key="5">
    <source>
        <dbReference type="ARBA" id="ARBA00022989"/>
    </source>
</evidence>
<keyword evidence="3" id="KW-0813">Transport</keyword>
<dbReference type="SUPFAM" id="SSF53098">
    <property type="entry name" value="Ribonuclease H-like"/>
    <property type="match status" value="1"/>
</dbReference>
<dbReference type="GO" id="GO:0006820">
    <property type="term" value="P:monoatomic anion transport"/>
    <property type="evidence" value="ECO:0007669"/>
    <property type="project" value="TreeGrafter"/>
</dbReference>
<evidence type="ECO:0000256" key="2">
    <source>
        <dbReference type="ARBA" id="ARBA00008017"/>
    </source>
</evidence>
<dbReference type="Gene3D" id="3.10.10.10">
    <property type="entry name" value="HIV Type 1 Reverse Transcriptase, subunit A, domain 1"/>
    <property type="match status" value="1"/>
</dbReference>
<keyword evidence="13" id="KW-1185">Reference proteome</keyword>
<gene>
    <name evidence="12" type="ORF">F3Y22_tig00111342pilonHSYRG00191</name>
</gene>
<keyword evidence="6" id="KW-0406">Ion transport</keyword>
<protein>
    <recommendedName>
        <fullName evidence="11">Mechanosensitive ion channel MscS domain-containing protein</fullName>
    </recommendedName>
</protein>
<name>A0A6A2YP51_HIBSY</name>
<dbReference type="PANTHER" id="PTHR31618:SF1">
    <property type="entry name" value="EF-HAND DOMAIN-CONTAINING PROTEIN"/>
    <property type="match status" value="1"/>
</dbReference>
<dbReference type="Proteomes" id="UP000436088">
    <property type="component" value="Unassembled WGS sequence"/>
</dbReference>
<feature type="transmembrane region" description="Helical" evidence="10">
    <location>
        <begin position="604"/>
        <end position="628"/>
    </location>
</feature>
<dbReference type="GO" id="GO:0050982">
    <property type="term" value="P:detection of mechanical stimulus"/>
    <property type="evidence" value="ECO:0007669"/>
    <property type="project" value="UniProtKB-ARBA"/>
</dbReference>
<dbReference type="InterPro" id="IPR043502">
    <property type="entry name" value="DNA/RNA_pol_sf"/>
</dbReference>
<dbReference type="GO" id="GO:0003676">
    <property type="term" value="F:nucleic acid binding"/>
    <property type="evidence" value="ECO:0007669"/>
    <property type="project" value="InterPro"/>
</dbReference>
<feature type="domain" description="Mechanosensitive ion channel MscS" evidence="11">
    <location>
        <begin position="623"/>
        <end position="680"/>
    </location>
</feature>
<feature type="region of interest" description="Disordered" evidence="9">
    <location>
        <begin position="519"/>
        <end position="543"/>
    </location>
</feature>
<dbReference type="PANTHER" id="PTHR31618">
    <property type="entry name" value="MECHANOSENSITIVE ION CHANNEL PROTEIN 5"/>
    <property type="match status" value="1"/>
</dbReference>
<dbReference type="InterPro" id="IPR016688">
    <property type="entry name" value="MscS-like_plants/fungi"/>
</dbReference>
<dbReference type="FunFam" id="2.30.30.60:FF:000003">
    <property type="entry name" value="Predicted mechanosensitive ion channel"/>
    <property type="match status" value="1"/>
</dbReference>
<feature type="region of interest" description="Disordered" evidence="9">
    <location>
        <begin position="43"/>
        <end position="70"/>
    </location>
</feature>
<dbReference type="InterPro" id="IPR012337">
    <property type="entry name" value="RNaseH-like_sf"/>
</dbReference>
<feature type="transmembrane region" description="Helical" evidence="10">
    <location>
        <begin position="572"/>
        <end position="592"/>
    </location>
</feature>
<evidence type="ECO:0000256" key="10">
    <source>
        <dbReference type="SAM" id="Phobius"/>
    </source>
</evidence>
<dbReference type="Gene3D" id="2.30.30.60">
    <property type="match status" value="1"/>
</dbReference>
<dbReference type="Gene3D" id="3.30.420.10">
    <property type="entry name" value="Ribonuclease H-like superfamily/Ribonuclease H"/>
    <property type="match status" value="1"/>
</dbReference>
<dbReference type="AlphaFoldDB" id="A0A6A2YP51"/>
<keyword evidence="8" id="KW-0407">Ion channel</keyword>
<feature type="compositionally biased region" description="Basic and acidic residues" evidence="9">
    <location>
        <begin position="13"/>
        <end position="25"/>
    </location>
</feature>
<dbReference type="InterPro" id="IPR043128">
    <property type="entry name" value="Rev_trsase/Diguanyl_cyclase"/>
</dbReference>
<evidence type="ECO:0000256" key="4">
    <source>
        <dbReference type="ARBA" id="ARBA00022692"/>
    </source>
</evidence>
<keyword evidence="7 10" id="KW-0472">Membrane</keyword>